<name>A0ABT7BC95_9CYAN</name>
<dbReference type="Pfam" id="PF13546">
    <property type="entry name" value="DDE_5"/>
    <property type="match status" value="1"/>
</dbReference>
<dbReference type="InterPro" id="IPR039365">
    <property type="entry name" value="IS701-like"/>
</dbReference>
<sequence length="408" mass="47391">MDVELQILKHLPRDPEPTVSVVDEYCESYQEIFGEVRSYEYFKYLHLGIISPIKRKSFPEIAKAVGINSSQSLHHFIANSPWSVTDLKDRRLRKTLEALSGEEITVIVNEIGDQKKGDKTDYVAKQYLESLEKVDRGMVSINAYGIYKGITFPLLCQVFKPEGKLKEGDIYRSKSEIASEIISELIDYGFKIELVLADTWDKEDHTLVEKLEEYNLSYVLSTRSDRTVLMPSDQKVRENKWYKLSTFMDNRASEEGYIRQIVLGSRSGKTYWEITTDPKTFPDRSTSWLTTNIQAEKNSMKKIVGNLYSLKNWGDSRVRECKQELGWTNYRLTQFSQIEKWWELIMSACLMISLKSQPFLSLNRLESQDSDSNRAKVDSFLSEQWHDSGGWKSVLNDFRLLIQPKLRC</sequence>
<dbReference type="InterPro" id="IPR038721">
    <property type="entry name" value="IS701-like_DDE_dom"/>
</dbReference>
<keyword evidence="3" id="KW-1185">Reference proteome</keyword>
<dbReference type="PANTHER" id="PTHR33627">
    <property type="entry name" value="TRANSPOSASE"/>
    <property type="match status" value="1"/>
</dbReference>
<protein>
    <submittedName>
        <fullName evidence="2">IS701 family transposase</fullName>
    </submittedName>
</protein>
<comment type="caution">
    <text evidence="2">The sequence shown here is derived from an EMBL/GenBank/DDBJ whole genome shotgun (WGS) entry which is preliminary data.</text>
</comment>
<accession>A0ABT7BC95</accession>
<proteinExistence type="predicted"/>
<dbReference type="EMBL" id="JAQOSO010000114">
    <property type="protein sequence ID" value="MDJ1176804.1"/>
    <property type="molecule type" value="Genomic_DNA"/>
</dbReference>
<feature type="domain" description="Transposase IS701-like DDE" evidence="1">
    <location>
        <begin position="47"/>
        <end position="236"/>
    </location>
</feature>
<reference evidence="2 3" key="1">
    <citation type="submission" date="2023-01" db="EMBL/GenBank/DDBJ databases">
        <title>Novel diversity within Roseofilum (Cyanobacteria; Desertifilaceae) from marine benthic mats with descriptions of four novel species.</title>
        <authorList>
            <person name="Wang Y."/>
            <person name="Berthold D.E."/>
            <person name="Hu J."/>
            <person name="Lefler F.W."/>
            <person name="Laughinghouse H.D. IV."/>
        </authorList>
    </citation>
    <scope>NUCLEOTIDE SEQUENCE [LARGE SCALE GENOMIC DNA]</scope>
    <source>
        <strain evidence="2 3">BLCC-M114</strain>
    </source>
</reference>
<evidence type="ECO:0000313" key="2">
    <source>
        <dbReference type="EMBL" id="MDJ1176804.1"/>
    </source>
</evidence>
<gene>
    <name evidence="2" type="ORF">PMG25_22195</name>
</gene>
<dbReference type="PANTHER" id="PTHR33627:SF1">
    <property type="entry name" value="TRANSPOSASE"/>
    <property type="match status" value="1"/>
</dbReference>
<dbReference type="RefSeq" id="WP_283769074.1">
    <property type="nucleotide sequence ID" value="NZ_JAQOSO010000114.1"/>
</dbReference>
<organism evidence="2 3">
    <name type="scientific">Roseofilum capinflatum BLCC-M114</name>
    <dbReference type="NCBI Taxonomy" id="3022440"/>
    <lineage>
        <taxon>Bacteria</taxon>
        <taxon>Bacillati</taxon>
        <taxon>Cyanobacteriota</taxon>
        <taxon>Cyanophyceae</taxon>
        <taxon>Desertifilales</taxon>
        <taxon>Desertifilaceae</taxon>
        <taxon>Roseofilum</taxon>
        <taxon>Roseofilum capinflatum</taxon>
    </lineage>
</organism>
<evidence type="ECO:0000259" key="1">
    <source>
        <dbReference type="Pfam" id="PF13546"/>
    </source>
</evidence>
<evidence type="ECO:0000313" key="3">
    <source>
        <dbReference type="Proteomes" id="UP001235849"/>
    </source>
</evidence>
<dbReference type="Proteomes" id="UP001235849">
    <property type="component" value="Unassembled WGS sequence"/>
</dbReference>
<dbReference type="NCBIfam" id="NF033540">
    <property type="entry name" value="transpos_IS701"/>
    <property type="match status" value="1"/>
</dbReference>